<dbReference type="InterPro" id="IPR013108">
    <property type="entry name" value="Amidohydro_3"/>
</dbReference>
<dbReference type="Gene3D" id="3.20.20.140">
    <property type="entry name" value="Metal-dependent hydrolases"/>
    <property type="match status" value="1"/>
</dbReference>
<gene>
    <name evidence="2" type="ordered locus">SRM_01306</name>
</gene>
<protein>
    <submittedName>
        <fullName evidence="2">Imidazolonepropionase and related amidohydrolases</fullName>
    </submittedName>
</protein>
<dbReference type="Pfam" id="PF07969">
    <property type="entry name" value="Amidohydro_3"/>
    <property type="match status" value="1"/>
</dbReference>
<accession>D5H872</accession>
<dbReference type="EMBL" id="FP565814">
    <property type="protein sequence ID" value="CBH24227.1"/>
    <property type="molecule type" value="Genomic_DNA"/>
</dbReference>
<dbReference type="InterPro" id="IPR011059">
    <property type="entry name" value="Metal-dep_hydrolase_composite"/>
</dbReference>
<dbReference type="PANTHER" id="PTHR43135:SF3">
    <property type="entry name" value="ALPHA-D-RIBOSE 1-METHYLPHOSPHONATE 5-TRIPHOSPHATE DIPHOSPHATASE"/>
    <property type="match status" value="1"/>
</dbReference>
<dbReference type="Proteomes" id="UP000000933">
    <property type="component" value="Chromosome"/>
</dbReference>
<sequence>MPPAGTGSTTGRLSTSMSNTCLAPSLLSVCFRLSTEYFAMSTSRLRPRCLSVLLAALLLWGGLPTASAQPQRAVRADTLYTMTGDPIENGVVLIENETIAAVGPASEVDVPASAEVHKASVVTPGLIDPRGTVGLSGIYNVPADQDQLDTSEPMQPALRALDAYNPREQLVSFVQQLGFTTVHTGHAPGALISGQTATFSTAGTTVEASLRDSITTVAFTLGPDAQARFESPGTRAKGVAMLRQALHDAQAAMDGGEPEGGDLGQDVLQDVLRGEVPALITAHRAHDIQTALRLQEEFGFDLILDGAAEAYLMTEEIAEADVPVILHPTMARPSGTTQNAAFTTAGVLHDAGVPVAIQTGWEPYVPKTRIALYEAAIAMAHGLPREAALASITREAAEILGLESVGTVAPGQRADLALFDGDPFEYTTHVCTVLSGGEVVSDECK</sequence>
<evidence type="ECO:0000313" key="3">
    <source>
        <dbReference type="Proteomes" id="UP000000933"/>
    </source>
</evidence>
<dbReference type="GO" id="GO:0016810">
    <property type="term" value="F:hydrolase activity, acting on carbon-nitrogen (but not peptide) bonds"/>
    <property type="evidence" value="ECO:0007669"/>
    <property type="project" value="InterPro"/>
</dbReference>
<dbReference type="HOGENOM" id="CLU_046987_1_0_10"/>
<dbReference type="Gene3D" id="2.30.40.10">
    <property type="entry name" value="Urease, subunit C, domain 1"/>
    <property type="match status" value="1"/>
</dbReference>
<dbReference type="InterPro" id="IPR032466">
    <property type="entry name" value="Metal_Hydrolase"/>
</dbReference>
<dbReference type="AlphaFoldDB" id="D5H872"/>
<dbReference type="PANTHER" id="PTHR43135">
    <property type="entry name" value="ALPHA-D-RIBOSE 1-METHYLPHOSPHONATE 5-TRIPHOSPHATE DIPHOSPHATASE"/>
    <property type="match status" value="1"/>
</dbReference>
<evidence type="ECO:0000313" key="2">
    <source>
        <dbReference type="EMBL" id="CBH24227.1"/>
    </source>
</evidence>
<dbReference type="KEGG" id="srm:SRM_01306"/>
<feature type="domain" description="Amidohydrolase 3" evidence="1">
    <location>
        <begin position="379"/>
        <end position="440"/>
    </location>
</feature>
<name>D5H872_SALRM</name>
<reference evidence="2 3" key="1">
    <citation type="journal article" date="2010" name="ISME J.">
        <title>Fine-scale evolution: genomic, phenotypic and ecological differentiation in two coexisting Salinibacter ruber strains.</title>
        <authorList>
            <person name="Pena A."/>
            <person name="Teeling H."/>
            <person name="Huerta-Cepas J."/>
            <person name="Santos F."/>
            <person name="Yarza P."/>
            <person name="Brito-Echeverria J."/>
            <person name="Lucio M."/>
            <person name="Schmitt-Kopplin P."/>
            <person name="Meseguer I."/>
            <person name="Schenowitz C."/>
            <person name="Dossat C."/>
            <person name="Barbe V."/>
            <person name="Dopazo J."/>
            <person name="Rossello-Mora R."/>
            <person name="Schuler M."/>
            <person name="Glockner F.O."/>
            <person name="Amann R."/>
            <person name="Gabaldon T."/>
            <person name="Anton J."/>
        </authorList>
    </citation>
    <scope>NUCLEOTIDE SEQUENCE [LARGE SCALE GENOMIC DNA]</scope>
    <source>
        <strain evidence="2 3">M8</strain>
    </source>
</reference>
<organism evidence="2 3">
    <name type="scientific">Salinibacter ruber (strain M8)</name>
    <dbReference type="NCBI Taxonomy" id="761659"/>
    <lineage>
        <taxon>Bacteria</taxon>
        <taxon>Pseudomonadati</taxon>
        <taxon>Rhodothermota</taxon>
        <taxon>Rhodothermia</taxon>
        <taxon>Rhodothermales</taxon>
        <taxon>Salinibacteraceae</taxon>
        <taxon>Salinibacter</taxon>
    </lineage>
</organism>
<dbReference type="SUPFAM" id="SSF51338">
    <property type="entry name" value="Composite domain of metallo-dependent hydrolases"/>
    <property type="match status" value="1"/>
</dbReference>
<evidence type="ECO:0000259" key="1">
    <source>
        <dbReference type="Pfam" id="PF07969"/>
    </source>
</evidence>
<dbReference type="PATRIC" id="fig|761659.10.peg.1439"/>
<dbReference type="SUPFAM" id="SSF51556">
    <property type="entry name" value="Metallo-dependent hydrolases"/>
    <property type="match status" value="1"/>
</dbReference>
<reference evidence="3" key="2">
    <citation type="submission" date="2010-04" db="EMBL/GenBank/DDBJ databases">
        <title>Genome sequence of Salinibacter ruber M8.</title>
        <authorList>
            <consortium name="Genoscope"/>
        </authorList>
    </citation>
    <scope>NUCLEOTIDE SEQUENCE [LARGE SCALE GENOMIC DNA]</scope>
    <source>
        <strain evidence="3">M8</strain>
    </source>
</reference>
<proteinExistence type="predicted"/>
<dbReference type="InterPro" id="IPR051781">
    <property type="entry name" value="Metallo-dep_Hydrolase"/>
</dbReference>